<evidence type="ECO:0000256" key="1">
    <source>
        <dbReference type="ARBA" id="ARBA00001971"/>
    </source>
</evidence>
<evidence type="ECO:0000313" key="9">
    <source>
        <dbReference type="EMBL" id="ODH41419.1"/>
    </source>
</evidence>
<dbReference type="GO" id="GO:0005506">
    <property type="term" value="F:iron ion binding"/>
    <property type="evidence" value="ECO:0007669"/>
    <property type="project" value="InterPro"/>
</dbReference>
<dbReference type="Proteomes" id="UP000242814">
    <property type="component" value="Unassembled WGS sequence"/>
</dbReference>
<evidence type="ECO:0000256" key="5">
    <source>
        <dbReference type="ARBA" id="ARBA00023004"/>
    </source>
</evidence>
<dbReference type="PRINTS" id="PR00463">
    <property type="entry name" value="EP450I"/>
</dbReference>
<dbReference type="PRINTS" id="PR00385">
    <property type="entry name" value="P450"/>
</dbReference>
<proteinExistence type="inferred from homology"/>
<dbReference type="OMA" id="GPLKNAW"/>
<evidence type="ECO:0000256" key="2">
    <source>
        <dbReference type="ARBA" id="ARBA00010617"/>
    </source>
</evidence>
<dbReference type="Gene3D" id="1.10.630.10">
    <property type="entry name" value="Cytochrome P450"/>
    <property type="match status" value="1"/>
</dbReference>
<dbReference type="GO" id="GO:0020037">
    <property type="term" value="F:heme binding"/>
    <property type="evidence" value="ECO:0007669"/>
    <property type="project" value="InterPro"/>
</dbReference>
<feature type="binding site" description="axial binding residue" evidence="6">
    <location>
        <position position="460"/>
    </location>
    <ligand>
        <name>heme</name>
        <dbReference type="ChEBI" id="CHEBI:30413"/>
    </ligand>
    <ligandPart>
        <name>Fe</name>
        <dbReference type="ChEBI" id="CHEBI:18248"/>
    </ligandPart>
</feature>
<dbReference type="PANTHER" id="PTHR24305">
    <property type="entry name" value="CYTOCHROME P450"/>
    <property type="match status" value="1"/>
</dbReference>
<dbReference type="PROSITE" id="PS00086">
    <property type="entry name" value="CYTOCHROME_P450"/>
    <property type="match status" value="1"/>
</dbReference>
<dbReference type="SUPFAM" id="SSF48264">
    <property type="entry name" value="Cytochrome P450"/>
    <property type="match status" value="1"/>
</dbReference>
<evidence type="ECO:0000256" key="8">
    <source>
        <dbReference type="SAM" id="Phobius"/>
    </source>
</evidence>
<dbReference type="VEuPathDB" id="FungiDB:PABG_07667"/>
<dbReference type="AlphaFoldDB" id="A0A1D2JLY7"/>
<dbReference type="InterPro" id="IPR017972">
    <property type="entry name" value="Cyt_P450_CS"/>
</dbReference>
<evidence type="ECO:0000256" key="4">
    <source>
        <dbReference type="ARBA" id="ARBA00023002"/>
    </source>
</evidence>
<dbReference type="Pfam" id="PF00067">
    <property type="entry name" value="p450"/>
    <property type="match status" value="1"/>
</dbReference>
<comment type="caution">
    <text evidence="9">The sequence shown here is derived from an EMBL/GenBank/DDBJ whole genome shotgun (WGS) entry which is preliminary data.</text>
</comment>
<evidence type="ECO:0000313" key="10">
    <source>
        <dbReference type="Proteomes" id="UP000242814"/>
    </source>
</evidence>
<keyword evidence="3 6" id="KW-0479">Metal-binding</keyword>
<keyword evidence="4 7" id="KW-0560">Oxidoreductase</keyword>
<feature type="transmembrane region" description="Helical" evidence="8">
    <location>
        <begin position="45"/>
        <end position="62"/>
    </location>
</feature>
<sequence length="511" mass="57209">MLVSTVIAGLSATSISIGIGLGLLSVIISRCFYRLYWHPLAKYPGPYYAACFSLSAAIISVLRKEPQWIQSLVKKYGNDTPIRIQPNLLLFPQPSALKEIYWDPKCNLKSGLYGTGALGPPHLFTTLNGDEHRELRKALAGPPWTIGSLKSKWENRFDNQVQLLVKKLREKAKAKESVVLSDKVAEFAADIMTMISFTNPFGFVKNGRDERHILRNWREGLDFFGFMGRFKFFQTHIITLPGLAARLLPKLTDDAGMGWLMAEADKQVSQRELEMSKGIVKEIPDFLQHCLDARMNGEPLNPLQKRAHVTLLIQAGADTTGTALGSTLRFLITNPGKLQKAQEEIETAEAAGLLSTPVKYEEVRQHLPYFVACIKESLRLNPPATNLFGRVIGAEGKRIDGFFIPPGTEVTSHAYIVQRHPELYGPDPDTFRPERWLASDKKANELDSVSFVFGMGPRVCLGKDIAIMELYKLLPELVRRFEFDLVKTGEYVVAGGVAYNKNFIVKVNVRD</sequence>
<dbReference type="InterPro" id="IPR036396">
    <property type="entry name" value="Cyt_P450_sf"/>
</dbReference>
<dbReference type="VEuPathDB" id="FungiDB:PADG_01212"/>
<dbReference type="GO" id="GO:0004497">
    <property type="term" value="F:monooxygenase activity"/>
    <property type="evidence" value="ECO:0007669"/>
    <property type="project" value="UniProtKB-KW"/>
</dbReference>
<keyword evidence="5 6" id="KW-0408">Iron</keyword>
<gene>
    <name evidence="9" type="ORF">ACO22_01379</name>
</gene>
<evidence type="ECO:0000256" key="6">
    <source>
        <dbReference type="PIRSR" id="PIRSR602401-1"/>
    </source>
</evidence>
<dbReference type="CDD" id="cd11060">
    <property type="entry name" value="CYP57A1-like"/>
    <property type="match status" value="1"/>
</dbReference>
<dbReference type="GO" id="GO:0016705">
    <property type="term" value="F:oxidoreductase activity, acting on paired donors, with incorporation or reduction of molecular oxygen"/>
    <property type="evidence" value="ECO:0007669"/>
    <property type="project" value="InterPro"/>
</dbReference>
<evidence type="ECO:0000256" key="7">
    <source>
        <dbReference type="RuleBase" id="RU000461"/>
    </source>
</evidence>
<dbReference type="InterPro" id="IPR050121">
    <property type="entry name" value="Cytochrome_P450_monoxygenase"/>
</dbReference>
<accession>A0A1D2JLY7</accession>
<evidence type="ECO:0000256" key="3">
    <source>
        <dbReference type="ARBA" id="ARBA00022723"/>
    </source>
</evidence>
<keyword evidence="7" id="KW-0503">Monooxygenase</keyword>
<protein>
    <recommendedName>
        <fullName evidence="11">Cytochrome P450 monooxygenase</fullName>
    </recommendedName>
</protein>
<reference evidence="9 10" key="1">
    <citation type="submission" date="2016-06" db="EMBL/GenBank/DDBJ databases">
        <authorList>
            <person name="Kjaerup R.B."/>
            <person name="Dalgaard T.S."/>
            <person name="Juul-Madsen H.R."/>
        </authorList>
    </citation>
    <scope>NUCLEOTIDE SEQUENCE [LARGE SCALE GENOMIC DNA]</scope>
    <source>
        <strain evidence="9 10">Pb300</strain>
    </source>
</reference>
<keyword evidence="8" id="KW-1133">Transmembrane helix</keyword>
<name>A0A1D2JLY7_PARBR</name>
<keyword evidence="8" id="KW-0472">Membrane</keyword>
<organism evidence="9 10">
    <name type="scientific">Paracoccidioides brasiliensis</name>
    <dbReference type="NCBI Taxonomy" id="121759"/>
    <lineage>
        <taxon>Eukaryota</taxon>
        <taxon>Fungi</taxon>
        <taxon>Dikarya</taxon>
        <taxon>Ascomycota</taxon>
        <taxon>Pezizomycotina</taxon>
        <taxon>Eurotiomycetes</taxon>
        <taxon>Eurotiomycetidae</taxon>
        <taxon>Onygenales</taxon>
        <taxon>Ajellomycetaceae</taxon>
        <taxon>Paracoccidioides</taxon>
    </lineage>
</organism>
<evidence type="ECO:0008006" key="11">
    <source>
        <dbReference type="Google" id="ProtNLM"/>
    </source>
</evidence>
<feature type="transmembrane region" description="Helical" evidence="8">
    <location>
        <begin position="6"/>
        <end position="33"/>
    </location>
</feature>
<comment type="cofactor">
    <cofactor evidence="1 6">
        <name>heme</name>
        <dbReference type="ChEBI" id="CHEBI:30413"/>
    </cofactor>
</comment>
<keyword evidence="8" id="KW-0812">Transmembrane</keyword>
<keyword evidence="6 7" id="KW-0349">Heme</keyword>
<comment type="similarity">
    <text evidence="2 7">Belongs to the cytochrome P450 family.</text>
</comment>
<dbReference type="InterPro" id="IPR002401">
    <property type="entry name" value="Cyt_P450_E_grp-I"/>
</dbReference>
<dbReference type="EMBL" id="LZYO01000033">
    <property type="protein sequence ID" value="ODH41419.1"/>
    <property type="molecule type" value="Genomic_DNA"/>
</dbReference>
<dbReference type="InterPro" id="IPR001128">
    <property type="entry name" value="Cyt_P450"/>
</dbReference>
<dbReference type="PANTHER" id="PTHR24305:SF232">
    <property type="entry name" value="P450, PUTATIVE (EUROFUNG)-RELATED"/>
    <property type="match status" value="1"/>
</dbReference>